<dbReference type="KEGG" id="pcy:PCYB_001840"/>
<dbReference type="Proteomes" id="UP000006319">
    <property type="component" value="Unassembled WGS sequence"/>
</dbReference>
<protein>
    <recommendedName>
        <fullName evidence="3">CYIR protein</fullName>
    </recommendedName>
</protein>
<gene>
    <name evidence="1" type="ORF">PCYB_001840</name>
</gene>
<dbReference type="OrthoDB" id="383226at2759"/>
<dbReference type="AlphaFoldDB" id="K6UF40"/>
<reference evidence="1 2" key="1">
    <citation type="journal article" date="2012" name="Nat. Genet.">
        <title>Plasmodium cynomolgi genome sequences provide insight into Plasmodium vivax and the monkey malaria clade.</title>
        <authorList>
            <person name="Tachibana S."/>
            <person name="Sullivan S.A."/>
            <person name="Kawai S."/>
            <person name="Nakamura S."/>
            <person name="Kim H.R."/>
            <person name="Goto N."/>
            <person name="Arisue N."/>
            <person name="Palacpac N.M.Q."/>
            <person name="Honma H."/>
            <person name="Yagi M."/>
            <person name="Tougan T."/>
            <person name="Katakai Y."/>
            <person name="Kaneko O."/>
            <person name="Mita T."/>
            <person name="Kita K."/>
            <person name="Yasutomi Y."/>
            <person name="Sutton P.L."/>
            <person name="Shakhbatyan R."/>
            <person name="Horii T."/>
            <person name="Yasunaga T."/>
            <person name="Barnwell J.W."/>
            <person name="Escalante A.A."/>
            <person name="Carlton J.M."/>
            <person name="Tanabe K."/>
        </authorList>
    </citation>
    <scope>NUCLEOTIDE SEQUENCE [LARGE SCALE GENOMIC DNA]</scope>
    <source>
        <strain evidence="1 2">B</strain>
    </source>
</reference>
<evidence type="ECO:0000313" key="1">
    <source>
        <dbReference type="EMBL" id="GAB69436.1"/>
    </source>
</evidence>
<proteinExistence type="predicted"/>
<accession>K6UF40</accession>
<dbReference type="GeneID" id="14695978"/>
<dbReference type="RefSeq" id="XP_004227654.1">
    <property type="nucleotide sequence ID" value="XM_004227606.1"/>
</dbReference>
<dbReference type="InterPro" id="IPR008780">
    <property type="entry name" value="Plasmodium_Vir"/>
</dbReference>
<evidence type="ECO:0000313" key="2">
    <source>
        <dbReference type="Proteomes" id="UP000006319"/>
    </source>
</evidence>
<organism evidence="1 2">
    <name type="scientific">Plasmodium cynomolgi (strain B)</name>
    <dbReference type="NCBI Taxonomy" id="1120755"/>
    <lineage>
        <taxon>Eukaryota</taxon>
        <taxon>Sar</taxon>
        <taxon>Alveolata</taxon>
        <taxon>Apicomplexa</taxon>
        <taxon>Aconoidasida</taxon>
        <taxon>Haemosporida</taxon>
        <taxon>Plasmodiidae</taxon>
        <taxon>Plasmodium</taxon>
        <taxon>Plasmodium (Plasmodium)</taxon>
    </lineage>
</organism>
<keyword evidence="2" id="KW-1185">Reference proteome</keyword>
<sequence>EQQEENNLPSTKIYEAFDGSTHSIGCGSSTEWKQILYRFTYFRKYRDIIERGLCYARLITKADEPLYNELCPFLFYWIVHKIKENLEGDQYIQATTTVHNLLQKLKPRWNCSKIYSSMGEHIFKKSKELFDYNYNWRVLTKQGGKNKYCCTANCRDSLRTAADAYRTLESVCGGDEGTPYCGEFNTKRNQWNPKELPELNCYEEKQHKNCITGAYLYQQLHK</sequence>
<feature type="non-terminal residue" evidence="1">
    <location>
        <position position="1"/>
    </location>
</feature>
<dbReference type="VEuPathDB" id="PlasmoDB:PCYB_001840"/>
<evidence type="ECO:0008006" key="3">
    <source>
        <dbReference type="Google" id="ProtNLM"/>
    </source>
</evidence>
<dbReference type="Pfam" id="PF05795">
    <property type="entry name" value="Plasmodium_Vir"/>
    <property type="match status" value="1"/>
</dbReference>
<name>K6UF40_PLACD</name>
<dbReference type="EMBL" id="DF157156">
    <property type="protein sequence ID" value="GAB69436.1"/>
    <property type="molecule type" value="Genomic_DNA"/>
</dbReference>